<evidence type="ECO:0000313" key="13">
    <source>
        <dbReference type="Proteomes" id="UP000784294"/>
    </source>
</evidence>
<keyword evidence="9 11" id="KW-0739">Sodium transport</keyword>
<keyword evidence="5" id="KW-1133">Transmembrane helix</keyword>
<evidence type="ECO:0000313" key="12">
    <source>
        <dbReference type="EMBL" id="VEL16226.1"/>
    </source>
</evidence>
<dbReference type="AlphaFoldDB" id="A0A448WNM8"/>
<accession>A0A448WNM8</accession>
<keyword evidence="8" id="KW-0472">Membrane</keyword>
<gene>
    <name evidence="12" type="ORF">PXEA_LOCUS9666</name>
</gene>
<evidence type="ECO:0000256" key="6">
    <source>
        <dbReference type="ARBA" id="ARBA00023053"/>
    </source>
</evidence>
<evidence type="ECO:0000256" key="7">
    <source>
        <dbReference type="ARBA" id="ARBA00023065"/>
    </source>
</evidence>
<evidence type="ECO:0000256" key="4">
    <source>
        <dbReference type="ARBA" id="ARBA00022692"/>
    </source>
</evidence>
<dbReference type="Pfam" id="PF00858">
    <property type="entry name" value="ASC"/>
    <property type="match status" value="1"/>
</dbReference>
<keyword evidence="4 11" id="KW-0812">Transmembrane</keyword>
<comment type="similarity">
    <text evidence="11">Belongs to the amiloride-sensitive sodium channel (TC 1.A.6) family.</text>
</comment>
<comment type="caution">
    <text evidence="12">The sequence shown here is derived from an EMBL/GenBank/DDBJ whole genome shotgun (WGS) entry which is preliminary data.</text>
</comment>
<organism evidence="12 13">
    <name type="scientific">Protopolystoma xenopodis</name>
    <dbReference type="NCBI Taxonomy" id="117903"/>
    <lineage>
        <taxon>Eukaryota</taxon>
        <taxon>Metazoa</taxon>
        <taxon>Spiralia</taxon>
        <taxon>Lophotrochozoa</taxon>
        <taxon>Platyhelminthes</taxon>
        <taxon>Monogenea</taxon>
        <taxon>Polyopisthocotylea</taxon>
        <taxon>Polystomatidea</taxon>
        <taxon>Polystomatidae</taxon>
        <taxon>Protopolystoma</taxon>
    </lineage>
</organism>
<dbReference type="InterPro" id="IPR001873">
    <property type="entry name" value="ENaC"/>
</dbReference>
<comment type="subcellular location">
    <subcellularLocation>
        <location evidence="1">Membrane</location>
        <topology evidence="1">Multi-pass membrane protein</topology>
    </subcellularLocation>
</comment>
<evidence type="ECO:0000256" key="8">
    <source>
        <dbReference type="ARBA" id="ARBA00023136"/>
    </source>
</evidence>
<dbReference type="OrthoDB" id="6021021at2759"/>
<proteinExistence type="inferred from homology"/>
<reference evidence="12" key="1">
    <citation type="submission" date="2018-11" db="EMBL/GenBank/DDBJ databases">
        <authorList>
            <consortium name="Pathogen Informatics"/>
        </authorList>
    </citation>
    <scope>NUCLEOTIDE SEQUENCE</scope>
</reference>
<keyword evidence="3 11" id="KW-0894">Sodium channel</keyword>
<evidence type="ECO:0000256" key="10">
    <source>
        <dbReference type="ARBA" id="ARBA00023303"/>
    </source>
</evidence>
<keyword evidence="13" id="KW-1185">Reference proteome</keyword>
<evidence type="ECO:0000256" key="5">
    <source>
        <dbReference type="ARBA" id="ARBA00022989"/>
    </source>
</evidence>
<evidence type="ECO:0000256" key="11">
    <source>
        <dbReference type="RuleBase" id="RU000679"/>
    </source>
</evidence>
<evidence type="ECO:0000256" key="2">
    <source>
        <dbReference type="ARBA" id="ARBA00022448"/>
    </source>
</evidence>
<dbReference type="GO" id="GO:0016020">
    <property type="term" value="C:membrane"/>
    <property type="evidence" value="ECO:0007669"/>
    <property type="project" value="UniProtKB-SubCell"/>
</dbReference>
<keyword evidence="10 11" id="KW-0407">Ion channel</keyword>
<name>A0A448WNM8_9PLAT</name>
<evidence type="ECO:0000256" key="3">
    <source>
        <dbReference type="ARBA" id="ARBA00022461"/>
    </source>
</evidence>
<keyword evidence="2 11" id="KW-0813">Transport</keyword>
<keyword evidence="7 11" id="KW-0406">Ion transport</keyword>
<dbReference type="Proteomes" id="UP000784294">
    <property type="component" value="Unassembled WGS sequence"/>
</dbReference>
<keyword evidence="6" id="KW-0915">Sodium</keyword>
<dbReference type="EMBL" id="CAAALY010027613">
    <property type="protein sequence ID" value="VEL16226.1"/>
    <property type="molecule type" value="Genomic_DNA"/>
</dbReference>
<dbReference type="GO" id="GO:0005272">
    <property type="term" value="F:sodium channel activity"/>
    <property type="evidence" value="ECO:0007669"/>
    <property type="project" value="UniProtKB-KW"/>
</dbReference>
<sequence>MGSLCEDLDCFNAEIKSQLSGYTITVHNAYTHPDVNNEGINLLPGTLTEIKLKTIENIWKSPPHGHCSPNTPRDMIIQSNDNDTYVYSEYACRGATIQAY</sequence>
<protein>
    <submittedName>
        <fullName evidence="12">Uncharacterized protein</fullName>
    </submittedName>
</protein>
<evidence type="ECO:0000256" key="9">
    <source>
        <dbReference type="ARBA" id="ARBA00023201"/>
    </source>
</evidence>
<evidence type="ECO:0000256" key="1">
    <source>
        <dbReference type="ARBA" id="ARBA00004141"/>
    </source>
</evidence>